<dbReference type="PANTHER" id="PTHR43669:SF3">
    <property type="entry name" value="ALCOHOL DEHYDROGENASE, PUTATIVE (AFU_ORTHOLOGUE AFUA_3G03445)-RELATED"/>
    <property type="match status" value="1"/>
</dbReference>
<evidence type="ECO:0000313" key="3">
    <source>
        <dbReference type="EMBL" id="ONN56299.1"/>
    </source>
</evidence>
<proteinExistence type="inferred from homology"/>
<dbReference type="Gene3D" id="3.40.50.720">
    <property type="entry name" value="NAD(P)-binding Rossmann-like Domain"/>
    <property type="match status" value="1"/>
</dbReference>
<dbReference type="InterPro" id="IPR036291">
    <property type="entry name" value="NAD(P)-bd_dom_sf"/>
</dbReference>
<dbReference type="Pfam" id="PF00106">
    <property type="entry name" value="adh_short"/>
    <property type="match status" value="1"/>
</dbReference>
<evidence type="ECO:0000256" key="1">
    <source>
        <dbReference type="ARBA" id="ARBA00006484"/>
    </source>
</evidence>
<sequence>MLLKGKVAVIFGGSGAIGTAIAQVFLREGAHVYLCARDLNKLQNIATQLQKYEGAVHTVSVDVLDSQATSEAVAQIAQATSGLDIVINATSFIHNQGKEILELNLDEFVGGINPFLTAQFNISKAAVPFMGGERDGTIISIVAPSARMAIPGHLGHIVGCAGIEAFIKALASELGPKNIRVLGVRSHAIIDAVQAGSYTRELFESKAQAMGLSIGQWLEGAAQSTMLKRLPTLSQVAETVAFLASEHANSMTATVVNMTAGAIID</sequence>
<comment type="similarity">
    <text evidence="1">Belongs to the short-chain dehydrogenases/reductases (SDR) family.</text>
</comment>
<dbReference type="PANTHER" id="PTHR43669">
    <property type="entry name" value="5-KETO-D-GLUCONATE 5-REDUCTASE"/>
    <property type="match status" value="1"/>
</dbReference>
<dbReference type="SUPFAM" id="SSF51735">
    <property type="entry name" value="NAD(P)-binding Rossmann-fold domains"/>
    <property type="match status" value="1"/>
</dbReference>
<dbReference type="Proteomes" id="UP000189376">
    <property type="component" value="Unassembled WGS sequence"/>
</dbReference>
<dbReference type="AlphaFoldDB" id="A0A1V2V393"/>
<dbReference type="RefSeq" id="WP_077168280.1">
    <property type="nucleotide sequence ID" value="NZ_LFZS01000001.1"/>
</dbReference>
<evidence type="ECO:0000256" key="2">
    <source>
        <dbReference type="ARBA" id="ARBA00023002"/>
    </source>
</evidence>
<name>A0A1V2V393_9GAMM</name>
<organism evidence="3 4">
    <name type="scientific">Acinetobacter genomosp. 33YU</name>
    <dbReference type="NCBI Taxonomy" id="1675530"/>
    <lineage>
        <taxon>Bacteria</taxon>
        <taxon>Pseudomonadati</taxon>
        <taxon>Pseudomonadota</taxon>
        <taxon>Gammaproteobacteria</taxon>
        <taxon>Moraxellales</taxon>
        <taxon>Moraxellaceae</taxon>
        <taxon>Acinetobacter</taxon>
    </lineage>
</organism>
<dbReference type="InterPro" id="IPR002347">
    <property type="entry name" value="SDR_fam"/>
</dbReference>
<dbReference type="GO" id="GO:0016491">
    <property type="term" value="F:oxidoreductase activity"/>
    <property type="evidence" value="ECO:0007669"/>
    <property type="project" value="UniProtKB-KW"/>
</dbReference>
<protein>
    <submittedName>
        <fullName evidence="3">Short-chain dehydrogenase</fullName>
    </submittedName>
</protein>
<dbReference type="PRINTS" id="PR00081">
    <property type="entry name" value="GDHRDH"/>
</dbReference>
<comment type="caution">
    <text evidence="3">The sequence shown here is derived from an EMBL/GenBank/DDBJ whole genome shotgun (WGS) entry which is preliminary data.</text>
</comment>
<gene>
    <name evidence="3" type="ORF">AC058_01185</name>
</gene>
<evidence type="ECO:0000313" key="4">
    <source>
        <dbReference type="Proteomes" id="UP000189376"/>
    </source>
</evidence>
<keyword evidence="2" id="KW-0560">Oxidoreductase</keyword>
<reference evidence="3 4" key="1">
    <citation type="submission" date="2015-07" db="EMBL/GenBank/DDBJ databases">
        <title>Acinetobacter yuneri, a novel member of Acinetobacter calcoaceticus-Acinetobacter baumannii complex isolated from clinical specimen.</title>
        <authorList>
            <person name="Yu Y."/>
        </authorList>
    </citation>
    <scope>NUCLEOTIDE SEQUENCE [LARGE SCALE GENOMIC DNA]</scope>
    <source>
        <strain evidence="3 4">A362</strain>
    </source>
</reference>
<dbReference type="EMBL" id="LFZS01000001">
    <property type="protein sequence ID" value="ONN56299.1"/>
    <property type="molecule type" value="Genomic_DNA"/>
</dbReference>
<accession>A0A1V2V393</accession>
<keyword evidence="4" id="KW-1185">Reference proteome</keyword>